<sequence length="473" mass="53706">MRSIIKVLTCVLLALVVFVPIRTSWAHEYTPAEKKMIDAAYRDAHWTTVAAAACIGAYSPENAPEFGYLRDYGWKIVPHKVKKGKLEANFIVAKNKNRRGRDVYIVAFRGSASKSDWTVNLNTDKVPYGGRSLEEFIEYAGHSEKDKTVPMVHKGFNDYVNTVLETMVDTNDDGIDEVLFNEILANTDTRVLLTGHSLGGAVATLLAERLVSMGIDKDRVPVITFGAPAIGNAAFAEVYGDKIDLRRITNNADPVPGSLQTFFGGYKQFGKHHKYNLSRKLSDFQHDMGMYFDYSMREYYAALDKAEAAGVREKLPMQKLEGTEPLVAVWIGSSLEVDKRDYVPDIKRFIMNEYQMMLPRYVIVDTETKLYDDSVYAMEKFYQKARELGADYILIAEIDGRVLNDREKWYINMNQSVFTVDGRLITMNSFARFVSPVSGNIQATTFVLEQSREELKKHLTFVRLDQHASPRRL</sequence>
<evidence type="ECO:0000313" key="2">
    <source>
        <dbReference type="EMBL" id="MTT76515.1"/>
    </source>
</evidence>
<evidence type="ECO:0000313" key="3">
    <source>
        <dbReference type="EMBL" id="MTU04714.1"/>
    </source>
</evidence>
<dbReference type="GO" id="GO:0006629">
    <property type="term" value="P:lipid metabolic process"/>
    <property type="evidence" value="ECO:0007669"/>
    <property type="project" value="InterPro"/>
</dbReference>
<dbReference type="InterPro" id="IPR051218">
    <property type="entry name" value="Sec_MonoDiacylglyc_Lipase"/>
</dbReference>
<comment type="caution">
    <text evidence="2">The sequence shown here is derived from an EMBL/GenBank/DDBJ whole genome shotgun (WGS) entry which is preliminary data.</text>
</comment>
<dbReference type="EMBL" id="WNBM01000008">
    <property type="protein sequence ID" value="MTT76515.1"/>
    <property type="molecule type" value="Genomic_DNA"/>
</dbReference>
<dbReference type="CDD" id="cd00519">
    <property type="entry name" value="Lipase_3"/>
    <property type="match status" value="1"/>
</dbReference>
<dbReference type="Proteomes" id="UP000443070">
    <property type="component" value="Unassembled WGS sequence"/>
</dbReference>
<dbReference type="EMBL" id="WNBW01000010">
    <property type="protein sequence ID" value="MTU04714.1"/>
    <property type="molecule type" value="Genomic_DNA"/>
</dbReference>
<evidence type="ECO:0000313" key="4">
    <source>
        <dbReference type="Proteomes" id="UP000443070"/>
    </source>
</evidence>
<dbReference type="SUPFAM" id="SSF53474">
    <property type="entry name" value="alpha/beta-Hydrolases"/>
    <property type="match status" value="1"/>
</dbReference>
<dbReference type="RefSeq" id="WP_155164231.1">
    <property type="nucleotide sequence ID" value="NZ_WNBG01000010.1"/>
</dbReference>
<dbReference type="InterPro" id="IPR029058">
    <property type="entry name" value="AB_hydrolase_fold"/>
</dbReference>
<feature type="domain" description="Fungal lipase-type" evidence="1">
    <location>
        <begin position="105"/>
        <end position="257"/>
    </location>
</feature>
<evidence type="ECO:0000259" key="1">
    <source>
        <dbReference type="Pfam" id="PF01764"/>
    </source>
</evidence>
<dbReference type="InterPro" id="IPR002921">
    <property type="entry name" value="Fungal_lipase-type"/>
</dbReference>
<name>A0A7X2XHF9_9FIRM</name>
<dbReference type="Gene3D" id="3.40.50.1820">
    <property type="entry name" value="alpha/beta hydrolase"/>
    <property type="match status" value="1"/>
</dbReference>
<dbReference type="OrthoDB" id="5522031at2"/>
<dbReference type="AlphaFoldDB" id="A0A7X2XHF9"/>
<dbReference type="PANTHER" id="PTHR45856:SF24">
    <property type="entry name" value="FUNGAL LIPASE-LIKE DOMAIN-CONTAINING PROTEIN"/>
    <property type="match status" value="1"/>
</dbReference>
<dbReference type="Pfam" id="PF01764">
    <property type="entry name" value="Lipase_3"/>
    <property type="match status" value="1"/>
</dbReference>
<gene>
    <name evidence="2" type="ORF">GMD11_09595</name>
    <name evidence="3" type="ORF">GMD18_09930</name>
</gene>
<proteinExistence type="predicted"/>
<reference evidence="4 5" key="1">
    <citation type="journal article" date="2019" name="Nat. Med.">
        <title>A library of human gut bacterial isolates paired with longitudinal multiomics data enables mechanistic microbiome research.</title>
        <authorList>
            <person name="Poyet M."/>
            <person name="Groussin M."/>
            <person name="Gibbons S.M."/>
            <person name="Avila-Pacheco J."/>
            <person name="Jiang X."/>
            <person name="Kearney S.M."/>
            <person name="Perrotta A.R."/>
            <person name="Berdy B."/>
            <person name="Zhao S."/>
            <person name="Lieberman T.D."/>
            <person name="Swanson P.K."/>
            <person name="Smith M."/>
            <person name="Roesemann S."/>
            <person name="Alexander J.E."/>
            <person name="Rich S.A."/>
            <person name="Livny J."/>
            <person name="Vlamakis H."/>
            <person name="Clish C."/>
            <person name="Bullock K."/>
            <person name="Deik A."/>
            <person name="Scott J."/>
            <person name="Pierce K.A."/>
            <person name="Xavier R.J."/>
            <person name="Alm E.J."/>
        </authorList>
    </citation>
    <scope>NUCLEOTIDE SEQUENCE [LARGE SCALE GENOMIC DNA]</scope>
    <source>
        <strain evidence="2 5">BIOML-A13</strain>
        <strain evidence="3 4">BIOML-A3</strain>
    </source>
</reference>
<protein>
    <recommendedName>
        <fullName evidence="1">Fungal lipase-type domain-containing protein</fullName>
    </recommendedName>
</protein>
<dbReference type="Proteomes" id="UP000484547">
    <property type="component" value="Unassembled WGS sequence"/>
</dbReference>
<keyword evidence="4" id="KW-1185">Reference proteome</keyword>
<dbReference type="PANTHER" id="PTHR45856">
    <property type="entry name" value="ALPHA/BETA-HYDROLASES SUPERFAMILY PROTEIN"/>
    <property type="match status" value="1"/>
</dbReference>
<accession>A0A7X2XHF9</accession>
<evidence type="ECO:0000313" key="5">
    <source>
        <dbReference type="Proteomes" id="UP000484547"/>
    </source>
</evidence>
<organism evidence="2 5">
    <name type="scientific">Phascolarctobacterium faecium</name>
    <dbReference type="NCBI Taxonomy" id="33025"/>
    <lineage>
        <taxon>Bacteria</taxon>
        <taxon>Bacillati</taxon>
        <taxon>Bacillota</taxon>
        <taxon>Negativicutes</taxon>
        <taxon>Acidaminococcales</taxon>
        <taxon>Acidaminococcaceae</taxon>
        <taxon>Phascolarctobacterium</taxon>
    </lineage>
</organism>